<dbReference type="Pfam" id="PF01266">
    <property type="entry name" value="DAO"/>
    <property type="match status" value="2"/>
</dbReference>
<comment type="catalytic activity">
    <reaction evidence="10">
        <text>(6S)-5,6,7,8-tetrahydrofolyl-(gamma-L-Glu)(n) + N,N-dimethylglycine + oxidized [electron-transfer flavoprotein] + H(+) = (6R)-5,10-methylenetetrahydrofolyl-(gamma-L-Glu)(n) + sarcosine + reduced [electron-transfer flavoprotein]</text>
        <dbReference type="Rhea" id="RHEA:52856"/>
        <dbReference type="Rhea" id="RHEA-COMP:10685"/>
        <dbReference type="Rhea" id="RHEA-COMP:10686"/>
        <dbReference type="Rhea" id="RHEA-COMP:13257"/>
        <dbReference type="Rhea" id="RHEA-COMP:14738"/>
        <dbReference type="ChEBI" id="CHEBI:15378"/>
        <dbReference type="ChEBI" id="CHEBI:57433"/>
        <dbReference type="ChEBI" id="CHEBI:57692"/>
        <dbReference type="ChEBI" id="CHEBI:58251"/>
        <dbReference type="ChEBI" id="CHEBI:58307"/>
        <dbReference type="ChEBI" id="CHEBI:136572"/>
        <dbReference type="ChEBI" id="CHEBI:141005"/>
        <dbReference type="EC" id="1.5.8.4"/>
    </reaction>
</comment>
<feature type="domain" description="FAD dependent oxidoreductase" evidence="17">
    <location>
        <begin position="254"/>
        <end position="331"/>
    </location>
</feature>
<dbReference type="GeneID" id="117024941"/>
<reference evidence="21" key="5">
    <citation type="submission" date="2025-09" db="UniProtKB">
        <authorList>
            <consortium name="Ensembl"/>
        </authorList>
    </citation>
    <scope>IDENTIFICATION</scope>
</reference>
<reference evidence="21 22" key="2">
    <citation type="journal article" date="2018" name="Annu Rev Anim Biosci">
        <title>Bat Biology, Genomes, and the Bat1K Project: To Generate Chromosome-Level Genomes for All Living Bat Species.</title>
        <authorList>
            <person name="Teeling E.C."/>
            <person name="Vernes S.C."/>
            <person name="Davalos L.M."/>
            <person name="Ray D.A."/>
            <person name="Gilbert M.T.P."/>
            <person name="Myers E."/>
        </authorList>
    </citation>
    <scope>NUCLEOTIDE SEQUENCE</scope>
</reference>
<protein>
    <recommendedName>
        <fullName evidence="14">Dimethylglycine dehydrogenase, mitochondrial</fullName>
        <ecNumber evidence="13">1.5.8.4</ecNumber>
    </recommendedName>
    <alternativeName>
        <fullName evidence="15">ME2GLYDH</fullName>
    </alternativeName>
</protein>
<dbReference type="PANTHER" id="PTHR43757:SF2">
    <property type="entry name" value="AMINOMETHYLTRANSFERASE, MITOCHONDRIAL"/>
    <property type="match status" value="1"/>
</dbReference>
<evidence type="ECO:0000259" key="18">
    <source>
        <dbReference type="Pfam" id="PF01571"/>
    </source>
</evidence>
<dbReference type="GO" id="GO:0005739">
    <property type="term" value="C:mitochondrion"/>
    <property type="evidence" value="ECO:0007669"/>
    <property type="project" value="UniProtKB-SubCell"/>
</dbReference>
<dbReference type="AlphaFoldDB" id="A0A671FWG1"/>
<dbReference type="EC" id="1.5.8.4" evidence="13"/>
<evidence type="ECO:0000256" key="11">
    <source>
        <dbReference type="ARBA" id="ARBA00055666"/>
    </source>
</evidence>
<feature type="domain" description="Aminomethyltransferase C-terminal" evidence="19">
    <location>
        <begin position="687"/>
        <end position="765"/>
    </location>
</feature>
<reference evidence="22" key="3">
    <citation type="submission" date="2018-12" db="EMBL/GenBank/DDBJ databases">
        <title>G10K-VGP greater horseshoe bat female genome, primary haplotype.</title>
        <authorList>
            <person name="Teeling E."/>
            <person name="Myers G."/>
            <person name="Vernes S."/>
            <person name="Pippel M."/>
            <person name="Winkler S."/>
            <person name="Fedrigo O."/>
            <person name="Rhie A."/>
            <person name="Koren S."/>
            <person name="Phillippy A."/>
            <person name="Lewin H."/>
            <person name="Damas J."/>
            <person name="Howe K."/>
            <person name="Mountcastle J."/>
            <person name="Jarvis E.D."/>
        </authorList>
    </citation>
    <scope>NUCLEOTIDE SEQUENCE [LARGE SCALE GENOMIC DNA]</scope>
</reference>
<dbReference type="GO" id="GO:0019695">
    <property type="term" value="P:choline metabolic process"/>
    <property type="evidence" value="ECO:0007669"/>
    <property type="project" value="UniProtKB-ARBA"/>
</dbReference>
<dbReference type="InterPro" id="IPR006222">
    <property type="entry name" value="GCVT_N"/>
</dbReference>
<dbReference type="Gene3D" id="3.30.1360.120">
    <property type="entry name" value="Probable tRNA modification gtpase trme, domain 1"/>
    <property type="match status" value="1"/>
</dbReference>
<dbReference type="SUPFAM" id="SSF51905">
    <property type="entry name" value="FAD/NAD(P)-binding domain"/>
    <property type="match status" value="1"/>
</dbReference>
<name>A0A671FWG1_RHIFE</name>
<dbReference type="InterPro" id="IPR027266">
    <property type="entry name" value="TrmE/GcvT-like"/>
</dbReference>
<dbReference type="Pfam" id="PF08669">
    <property type="entry name" value="GCV_T_C"/>
    <property type="match status" value="1"/>
</dbReference>
<dbReference type="GeneTree" id="ENSGT00940000158176"/>
<evidence type="ECO:0000256" key="6">
    <source>
        <dbReference type="ARBA" id="ARBA00022946"/>
    </source>
</evidence>
<evidence type="ECO:0000259" key="17">
    <source>
        <dbReference type="Pfam" id="PF01266"/>
    </source>
</evidence>
<dbReference type="SUPFAM" id="SSF101790">
    <property type="entry name" value="Aminomethyltransferase beta-barrel domain"/>
    <property type="match status" value="1"/>
</dbReference>
<organism evidence="21 22">
    <name type="scientific">Rhinolophus ferrumequinum</name>
    <name type="common">Greater horseshoe bat</name>
    <dbReference type="NCBI Taxonomy" id="59479"/>
    <lineage>
        <taxon>Eukaryota</taxon>
        <taxon>Metazoa</taxon>
        <taxon>Chordata</taxon>
        <taxon>Craniata</taxon>
        <taxon>Vertebrata</taxon>
        <taxon>Euteleostomi</taxon>
        <taxon>Mammalia</taxon>
        <taxon>Eutheria</taxon>
        <taxon>Laurasiatheria</taxon>
        <taxon>Chiroptera</taxon>
        <taxon>Yinpterochiroptera</taxon>
        <taxon>Rhinolophoidea</taxon>
        <taxon>Rhinolophidae</taxon>
        <taxon>Rhinolophinae</taxon>
        <taxon>Rhinolophus</taxon>
    </lineage>
</organism>
<keyword evidence="22" id="KW-1185">Reference proteome</keyword>
<proteinExistence type="inferred from homology"/>
<evidence type="ECO:0000256" key="7">
    <source>
        <dbReference type="ARBA" id="ARBA00022990"/>
    </source>
</evidence>
<evidence type="ECO:0000259" key="19">
    <source>
        <dbReference type="Pfam" id="PF08669"/>
    </source>
</evidence>
<dbReference type="SUPFAM" id="SSF103025">
    <property type="entry name" value="Folate-binding domain"/>
    <property type="match status" value="1"/>
</dbReference>
<dbReference type="RefSeq" id="XP_032966558.1">
    <property type="nucleotide sequence ID" value="XM_033110667.1"/>
</dbReference>
<evidence type="ECO:0000259" key="20">
    <source>
        <dbReference type="Pfam" id="PF16350"/>
    </source>
</evidence>
<evidence type="ECO:0000256" key="15">
    <source>
        <dbReference type="ARBA" id="ARBA00081701"/>
    </source>
</evidence>
<keyword evidence="5" id="KW-0274">FAD</keyword>
<keyword evidence="8" id="KW-0560">Oxidoreductase</keyword>
<dbReference type="Proteomes" id="UP000472240">
    <property type="component" value="Chromosome 7"/>
</dbReference>
<evidence type="ECO:0000256" key="1">
    <source>
        <dbReference type="ARBA" id="ARBA00001974"/>
    </source>
</evidence>
<evidence type="ECO:0000256" key="14">
    <source>
        <dbReference type="ARBA" id="ARBA00074811"/>
    </source>
</evidence>
<evidence type="ECO:0000256" key="9">
    <source>
        <dbReference type="ARBA" id="ARBA00023128"/>
    </source>
</evidence>
<comment type="subcellular location">
    <subcellularLocation>
        <location evidence="2">Mitochondrion</location>
    </subcellularLocation>
</comment>
<keyword evidence="9" id="KW-0496">Mitochondrion</keyword>
<dbReference type="InterPro" id="IPR036188">
    <property type="entry name" value="FAD/NAD-bd_sf"/>
</dbReference>
<sequence length="783" mass="87359">MLRLGAQRLRGSPLRGSPLRGSPGRPRSVSGCEGKDNPHLSAETRWKDRAETVIIGGGCVGVSLAYHLAKAGMKDVVLLEKSELTAGSTWHAAGLTTYFHPGINLKKIHYDSIKLYEKLEEETGQVVGFHQPGSIRIATTPVRVDEFKYQMTRTGWHATEQYIIEPEKIQEMFPLLNMNKILAGLYNPGDGHIDPYSLTMALAAGARKYGALLKYPAPVTSLKARSDGTWDVETPQGSMRANRIVNAAGFGKELFESDLDRIMEHVEAAMEMVPVLKKADIINIVNGPITYSPDILPMVGPHQGVRNYWVAIGFGYGIIHAGGVGKYLSDWILHGEPPFDLIELDPNRYGKWTTTQYTEAKARESYGFNNIVGYPKEERFAGRPTERVSGLYKTLESKCSMGFHAGWEQPHWFYIPGQDTQYRPSFRRTNWFEPVGSEYKQVMQRVGVIDLSPFGKFNVKGQDSIRLLDHLFANVIPKVGFTNISHMLTPRGRVYAELTVSHQSPGEFLLITGSASELHDLRWIEEEAVKGGYDVEIKNITDELGVLGVAGPHTRKVLQKLTSEDLSDDVFKFLQTKSLKISNIPVTAIRISYTGELGWELYHRREDSAALYDVIMNAGQEEGIDNFGTYAMNALRLEKAFRAWGSEMNCDTNPLEAGLEYFVKLNKPADFIGKQALKQIKAKGLKRRLVCLTLATDDVDPEGNESIWHQGKVVGNTTSGSYSYSIQKSLAFAYVPVELSKVGQQVEVELLGKRYPAIIIQEPLVLTEPARNRIQKKGGKDKM</sequence>
<dbReference type="Gene3D" id="3.50.50.60">
    <property type="entry name" value="FAD/NAD(P)-binding domain"/>
    <property type="match status" value="3"/>
</dbReference>
<dbReference type="Pfam" id="PF16350">
    <property type="entry name" value="FAO_M"/>
    <property type="match status" value="1"/>
</dbReference>
<feature type="compositionally biased region" description="Basic and acidic residues" evidence="16">
    <location>
        <begin position="33"/>
        <end position="42"/>
    </location>
</feature>
<evidence type="ECO:0000256" key="12">
    <source>
        <dbReference type="ARBA" id="ARBA00060516"/>
    </source>
</evidence>
<evidence type="ECO:0000256" key="3">
    <source>
        <dbReference type="ARBA" id="ARBA00008609"/>
    </source>
</evidence>
<dbReference type="FunFam" id="3.30.70.1400:FF:000005">
    <property type="entry name" value="Dimethylglycine dehydrogenase, mitochondrial"/>
    <property type="match status" value="1"/>
</dbReference>
<reference evidence="21" key="4">
    <citation type="submission" date="2025-08" db="UniProtKB">
        <authorList>
            <consortium name="Ensembl"/>
        </authorList>
    </citation>
    <scope>IDENTIFICATION</scope>
</reference>
<dbReference type="PANTHER" id="PTHR43757">
    <property type="entry name" value="AMINOMETHYLTRANSFERASE"/>
    <property type="match status" value="1"/>
</dbReference>
<dbReference type="InterPro" id="IPR029043">
    <property type="entry name" value="GcvT/YgfZ_C"/>
</dbReference>
<gene>
    <name evidence="21" type="primary">DMGDH</name>
</gene>
<comment type="cofactor">
    <cofactor evidence="1">
        <name>FAD</name>
        <dbReference type="ChEBI" id="CHEBI:57692"/>
    </cofactor>
</comment>
<feature type="domain" description="FAD dependent oxidoreductase central" evidence="20">
    <location>
        <begin position="334"/>
        <end position="386"/>
    </location>
</feature>
<dbReference type="InterPro" id="IPR013977">
    <property type="entry name" value="GcvT_C"/>
</dbReference>
<dbReference type="Pfam" id="PF01571">
    <property type="entry name" value="GCV_T"/>
    <property type="match status" value="1"/>
</dbReference>
<comment type="similarity">
    <text evidence="3">Belongs to the GcvT family.</text>
</comment>
<evidence type="ECO:0000256" key="16">
    <source>
        <dbReference type="SAM" id="MobiDB-lite"/>
    </source>
</evidence>
<dbReference type="GO" id="GO:0047865">
    <property type="term" value="F:dimethylglycine dehydrogenase activity"/>
    <property type="evidence" value="ECO:0007669"/>
    <property type="project" value="UniProtKB-EC"/>
</dbReference>
<keyword evidence="4" id="KW-0285">Flavoprotein</keyword>
<evidence type="ECO:0000313" key="22">
    <source>
        <dbReference type="Proteomes" id="UP000472240"/>
    </source>
</evidence>
<accession>A0A671FWG1</accession>
<dbReference type="CTD" id="29958"/>
<feature type="domain" description="GCVT N-terminal" evidence="18">
    <location>
        <begin position="396"/>
        <end position="667"/>
    </location>
</feature>
<evidence type="ECO:0000256" key="8">
    <source>
        <dbReference type="ARBA" id="ARBA00023002"/>
    </source>
</evidence>
<reference evidence="21 22" key="1">
    <citation type="journal article" date="2015" name="Annu Rev Anim Biosci">
        <title>The Genome 10K Project: a way forward.</title>
        <authorList>
            <person name="Koepfli K.P."/>
            <person name="Paten B."/>
            <person name="O'Brien S.J."/>
            <person name="Koepfli K.P."/>
            <person name="Paten B."/>
            <person name="Antunes A."/>
            <person name="Belov K."/>
            <person name="Bustamante C."/>
            <person name="Castoe T.A."/>
            <person name="Clawson H."/>
            <person name="Crawford A.J."/>
            <person name="Diekhans M."/>
            <person name="Distel D."/>
            <person name="Durbin R."/>
            <person name="Earl D."/>
            <person name="Fujita M.K."/>
            <person name="Gamble T."/>
            <person name="Georges A."/>
            <person name="Gemmell N."/>
            <person name="Gilbert M.T."/>
            <person name="Graves J.M."/>
            <person name="Green R.E."/>
            <person name="Hickey G."/>
            <person name="Jarvis E.D."/>
            <person name="Johnson W."/>
            <person name="Komissarov A."/>
            <person name="Korf I."/>
            <person name="Kuhn R."/>
            <person name="Larkin D.M."/>
            <person name="Lewin H."/>
            <person name="Lopez J.V."/>
            <person name="Ma J."/>
            <person name="Marques-Bonet T."/>
            <person name="Miller W."/>
            <person name="Murphy R."/>
            <person name="Pevzner P."/>
            <person name="Shapiro B."/>
            <person name="Steiner C."/>
            <person name="Tamazian G."/>
            <person name="Venkatesh B."/>
            <person name="Wang J."/>
            <person name="Wayne R."/>
            <person name="Wiley E."/>
            <person name="Yang H."/>
            <person name="Zhang G."/>
            <person name="Haussler D."/>
            <person name="Ryder O."/>
            <person name="O'Brien S.J."/>
        </authorList>
    </citation>
    <scope>NUCLEOTIDE SEQUENCE</scope>
</reference>
<evidence type="ECO:0000313" key="21">
    <source>
        <dbReference type="Ensembl" id="ENSRFEP00010028089.1"/>
    </source>
</evidence>
<dbReference type="InterPro" id="IPR028896">
    <property type="entry name" value="GcvT/YgfZ/DmdA"/>
</dbReference>
<evidence type="ECO:0000256" key="4">
    <source>
        <dbReference type="ARBA" id="ARBA00022630"/>
    </source>
</evidence>
<dbReference type="InterPro" id="IPR032503">
    <property type="entry name" value="FAO_M"/>
</dbReference>
<keyword evidence="7" id="KW-0007">Acetylation</keyword>
<keyword evidence="6" id="KW-0809">Transit peptide</keyword>
<evidence type="ECO:0000256" key="10">
    <source>
        <dbReference type="ARBA" id="ARBA00052020"/>
    </source>
</evidence>
<feature type="domain" description="FAD dependent oxidoreductase" evidence="17">
    <location>
        <begin position="52"/>
        <end position="251"/>
    </location>
</feature>
<dbReference type="Gene3D" id="3.30.70.1400">
    <property type="entry name" value="Aminomethyltransferase beta-barrel domains"/>
    <property type="match status" value="1"/>
</dbReference>
<feature type="region of interest" description="Disordered" evidence="16">
    <location>
        <begin position="11"/>
        <end position="42"/>
    </location>
</feature>
<comment type="function">
    <text evidence="11">Catalyzes the demethylation of N,N-dimethylglycine to sarcosine. Also has activity with sarcosine in vitro.</text>
</comment>
<dbReference type="Gene3D" id="2.40.30.110">
    <property type="entry name" value="Aminomethyltransferase beta-barrel domains"/>
    <property type="match status" value="1"/>
</dbReference>
<dbReference type="Ensembl" id="ENSRFET00010030491.1">
    <property type="protein sequence ID" value="ENSRFEP00010028089.1"/>
    <property type="gene ID" value="ENSRFEG00010018532.1"/>
</dbReference>
<evidence type="ECO:0000256" key="13">
    <source>
        <dbReference type="ARBA" id="ARBA00066704"/>
    </source>
</evidence>
<comment type="pathway">
    <text evidence="12">Amine and polyamine degradation; betaine degradation; sarcosine from betaine: step 2/2.</text>
</comment>
<dbReference type="InterPro" id="IPR006076">
    <property type="entry name" value="FAD-dep_OxRdtase"/>
</dbReference>
<dbReference type="FunFam" id="2.40.30.110:FF:000005">
    <property type="entry name" value="dimethylglycine dehydrogenase, mitochondrial"/>
    <property type="match status" value="1"/>
</dbReference>
<evidence type="ECO:0000256" key="5">
    <source>
        <dbReference type="ARBA" id="ARBA00022827"/>
    </source>
</evidence>
<evidence type="ECO:0000256" key="2">
    <source>
        <dbReference type="ARBA" id="ARBA00004173"/>
    </source>
</evidence>